<keyword evidence="4" id="KW-0548">Nucleotidyltransferase</keyword>
<keyword evidence="4" id="KW-0808">Transferase</keyword>
<dbReference type="AlphaFoldDB" id="A0A395NSC8"/>
<feature type="domain" description="Reverse transcriptase/retrotransposon-derived protein RNase H-like" evidence="3">
    <location>
        <begin position="11"/>
        <end position="72"/>
    </location>
</feature>
<dbReference type="InterPro" id="IPR043502">
    <property type="entry name" value="DNA/RNA_pol_sf"/>
</dbReference>
<keyword evidence="2" id="KW-0496">Mitochondrion</keyword>
<proteinExistence type="predicted"/>
<comment type="caution">
    <text evidence="4">The sequence shown here is derived from an EMBL/GenBank/DDBJ whole genome shotgun (WGS) entry which is preliminary data.</text>
</comment>
<dbReference type="STRING" id="490622.A0A395NSC8"/>
<evidence type="ECO:0000313" key="4">
    <source>
        <dbReference type="EMBL" id="RFU78939.1"/>
    </source>
</evidence>
<accession>A0A395NSC8</accession>
<dbReference type="GO" id="GO:0003964">
    <property type="term" value="F:RNA-directed DNA polymerase activity"/>
    <property type="evidence" value="ECO:0007669"/>
    <property type="project" value="UniProtKB-KW"/>
</dbReference>
<dbReference type="Pfam" id="PF17919">
    <property type="entry name" value="RT_RNaseH_2"/>
    <property type="match status" value="1"/>
</dbReference>
<gene>
    <name evidence="4" type="ORF">TARUN_3278</name>
</gene>
<evidence type="ECO:0000313" key="5">
    <source>
        <dbReference type="Proteomes" id="UP000266272"/>
    </source>
</evidence>
<dbReference type="GO" id="GO:0005739">
    <property type="term" value="C:mitochondrion"/>
    <property type="evidence" value="ECO:0007669"/>
    <property type="project" value="UniProtKB-SubCell"/>
</dbReference>
<keyword evidence="5" id="KW-1185">Reference proteome</keyword>
<evidence type="ECO:0000259" key="3">
    <source>
        <dbReference type="Pfam" id="PF17919"/>
    </source>
</evidence>
<dbReference type="EMBL" id="PXOA01000187">
    <property type="protein sequence ID" value="RFU78939.1"/>
    <property type="molecule type" value="Genomic_DNA"/>
</dbReference>
<evidence type="ECO:0000256" key="1">
    <source>
        <dbReference type="ARBA" id="ARBA00004173"/>
    </source>
</evidence>
<keyword evidence="4" id="KW-0695">RNA-directed DNA polymerase</keyword>
<organism evidence="4 5">
    <name type="scientific">Trichoderma arundinaceum</name>
    <dbReference type="NCBI Taxonomy" id="490622"/>
    <lineage>
        <taxon>Eukaryota</taxon>
        <taxon>Fungi</taxon>
        <taxon>Dikarya</taxon>
        <taxon>Ascomycota</taxon>
        <taxon>Pezizomycotina</taxon>
        <taxon>Sordariomycetes</taxon>
        <taxon>Hypocreomycetidae</taxon>
        <taxon>Hypocreales</taxon>
        <taxon>Hypocreaceae</taxon>
        <taxon>Trichoderma</taxon>
    </lineage>
</organism>
<dbReference type="Proteomes" id="UP000266272">
    <property type="component" value="Unassembled WGS sequence"/>
</dbReference>
<protein>
    <submittedName>
        <fullName evidence="4">Reverse transcriptase</fullName>
    </submittedName>
</protein>
<comment type="subcellular location">
    <subcellularLocation>
        <location evidence="1">Mitochondrion</location>
    </subcellularLocation>
</comment>
<dbReference type="OrthoDB" id="5244787at2759"/>
<name>A0A395NSC8_TRIAR</name>
<dbReference type="SUPFAM" id="SSF56672">
    <property type="entry name" value="DNA/RNA polymerases"/>
    <property type="match status" value="1"/>
</dbReference>
<dbReference type="InterPro" id="IPR041577">
    <property type="entry name" value="RT_RNaseH_2"/>
</dbReference>
<sequence length="242" mass="27970">MYLEKGAVFDWNEDCQKAFDIVKSAMKNDVFLQGFDWTKDARLETDSSGIAYAGVISQQDEHGDWRPDGYFAPNCNCELSHAKRWWTSNLTQLRHLYTYWRNRARAERRSGRVGAELEEMAKGAAKQYHDAIRQQKKMHWNEFLADNNNIWEAAKYLKSGDDAAFGKVPQLLKDDGSTTASHGEQAEELLSQFFPPLPSKIEDEGARPQRAPVTMSDLTWKKWNANYSQQNHGRRLERMDCQ</sequence>
<evidence type="ECO:0000256" key="2">
    <source>
        <dbReference type="ARBA" id="ARBA00023128"/>
    </source>
</evidence>
<reference evidence="4 5" key="1">
    <citation type="journal article" date="2018" name="PLoS Pathog.">
        <title>Evolution of structural diversity of trichothecenes, a family of toxins produced by plant pathogenic and entomopathogenic fungi.</title>
        <authorList>
            <person name="Proctor R.H."/>
            <person name="McCormick S.P."/>
            <person name="Kim H.S."/>
            <person name="Cardoza R.E."/>
            <person name="Stanley A.M."/>
            <person name="Lindo L."/>
            <person name="Kelly A."/>
            <person name="Brown D.W."/>
            <person name="Lee T."/>
            <person name="Vaughan M.M."/>
            <person name="Alexander N.J."/>
            <person name="Busman M."/>
            <person name="Gutierrez S."/>
        </authorList>
    </citation>
    <scope>NUCLEOTIDE SEQUENCE [LARGE SCALE GENOMIC DNA]</scope>
    <source>
        <strain evidence="4 5">IBT 40837</strain>
    </source>
</reference>